<proteinExistence type="predicted"/>
<dbReference type="CDD" id="cd05907">
    <property type="entry name" value="VL_LC_FACS_like"/>
    <property type="match status" value="1"/>
</dbReference>
<evidence type="ECO:0000256" key="2">
    <source>
        <dbReference type="ARBA" id="ARBA00022840"/>
    </source>
</evidence>
<dbReference type="Pfam" id="PF00501">
    <property type="entry name" value="AMP-binding"/>
    <property type="match status" value="1"/>
</dbReference>
<name>A0A4R3NQI5_9GAMM</name>
<feature type="domain" description="AMP-dependent synthetase/ligase" evidence="3">
    <location>
        <begin position="28"/>
        <end position="437"/>
    </location>
</feature>
<dbReference type="Pfam" id="PF23562">
    <property type="entry name" value="AMP-binding_C_3"/>
    <property type="match status" value="1"/>
</dbReference>
<gene>
    <name evidence="4" type="ORF">EC835_102565</name>
</gene>
<dbReference type="PANTHER" id="PTHR43272:SF33">
    <property type="entry name" value="AMP-BINDING DOMAIN-CONTAINING PROTEIN-RELATED"/>
    <property type="match status" value="1"/>
</dbReference>
<dbReference type="Proteomes" id="UP000295055">
    <property type="component" value="Unassembled WGS sequence"/>
</dbReference>
<dbReference type="GO" id="GO:0016020">
    <property type="term" value="C:membrane"/>
    <property type="evidence" value="ECO:0007669"/>
    <property type="project" value="TreeGrafter"/>
</dbReference>
<keyword evidence="2" id="KW-0067">ATP-binding</keyword>
<dbReference type="InterPro" id="IPR000873">
    <property type="entry name" value="AMP-dep_synth/lig_dom"/>
</dbReference>
<sequence length="610" mass="68704">MTYREYTLITENLYPYHIVNRIRSRMDASESADRIAFSQWDNGHQSELTWAEVDTKTTAIARQLLAMNVAPQENIGLFAHNSMNWSLVDIAALQIKAVTVPLYATSSIDQAAYIINDANIKILFVGAQEQYQVACQLLTHCPQLSAIIALDDNVELDGQVANSMHLSTFMSLAQPQYQAELDARIAAQNLSDLFTIIYTSGTTGEPKGVMLDYYNMAAQLYLHDNRLELSEDDVSLCFLPLSHVFERAWSFYVMHSGARNVYLTNTNLVKEALTDVKPTVMCAVPRFYEKVYSAVQSKVSQAPFMRRAIFKWAIAIGKQKVKAMAKGKSLSFINNRLYALADKLVLSKIRQGLGGRIRFMPAAGARLDDDVIAFFLSAGVDIKYGYGMSETCATVSCWEANKYPLGSIGTPLSAISVRIGANDEIQVKGPVVMKGYYNRPQETIDTFTADGWLRTGDAGKIDEQGNLYITDRLKDLMKTSNGKYIAPQVIEGVLGQDRFIEHIAVIADARKFVSALIVPCYDSLEEYANSINLKYRDRLELLKDSKIVALFEGRLKELQKNLENFHQVKRFTLLPSNFSMEKGELTPTLKLRRKIISERYRLEIESMYQE</sequence>
<organism evidence="4 5">
    <name type="scientific">Providencia alcalifaciens</name>
    <dbReference type="NCBI Taxonomy" id="126385"/>
    <lineage>
        <taxon>Bacteria</taxon>
        <taxon>Pseudomonadati</taxon>
        <taxon>Pseudomonadota</taxon>
        <taxon>Gammaproteobacteria</taxon>
        <taxon>Enterobacterales</taxon>
        <taxon>Morganellaceae</taxon>
        <taxon>Providencia</taxon>
    </lineage>
</organism>
<dbReference type="InterPro" id="IPR020845">
    <property type="entry name" value="AMP-binding_CS"/>
</dbReference>
<comment type="caution">
    <text evidence="4">The sequence shown here is derived from an EMBL/GenBank/DDBJ whole genome shotgun (WGS) entry which is preliminary data.</text>
</comment>
<evidence type="ECO:0000313" key="5">
    <source>
        <dbReference type="Proteomes" id="UP000295055"/>
    </source>
</evidence>
<accession>A0A4R3NQI5</accession>
<evidence type="ECO:0000259" key="3">
    <source>
        <dbReference type="Pfam" id="PF00501"/>
    </source>
</evidence>
<dbReference type="InterPro" id="IPR042099">
    <property type="entry name" value="ANL_N_sf"/>
</dbReference>
<dbReference type="EMBL" id="SMAS01000002">
    <property type="protein sequence ID" value="TCT37098.1"/>
    <property type="molecule type" value="Genomic_DNA"/>
</dbReference>
<dbReference type="PANTHER" id="PTHR43272">
    <property type="entry name" value="LONG-CHAIN-FATTY-ACID--COA LIGASE"/>
    <property type="match status" value="1"/>
</dbReference>
<dbReference type="PROSITE" id="PS00455">
    <property type="entry name" value="AMP_BINDING"/>
    <property type="match status" value="1"/>
</dbReference>
<dbReference type="GO" id="GO:0004467">
    <property type="term" value="F:long-chain fatty acid-CoA ligase activity"/>
    <property type="evidence" value="ECO:0007669"/>
    <property type="project" value="TreeGrafter"/>
</dbReference>
<dbReference type="GO" id="GO:0005524">
    <property type="term" value="F:ATP binding"/>
    <property type="evidence" value="ECO:0007669"/>
    <property type="project" value="UniProtKB-KW"/>
</dbReference>
<dbReference type="AlphaFoldDB" id="A0A4R3NQI5"/>
<reference evidence="4 5" key="1">
    <citation type="submission" date="2019-03" db="EMBL/GenBank/DDBJ databases">
        <title>Genomic analyses of the natural microbiome of Caenorhabditis elegans.</title>
        <authorList>
            <person name="Samuel B."/>
        </authorList>
    </citation>
    <scope>NUCLEOTIDE SEQUENCE [LARGE SCALE GENOMIC DNA]</scope>
    <source>
        <strain evidence="4 5">JUb102</strain>
    </source>
</reference>
<dbReference type="SUPFAM" id="SSF56801">
    <property type="entry name" value="Acetyl-CoA synthetase-like"/>
    <property type="match status" value="1"/>
</dbReference>
<evidence type="ECO:0000256" key="1">
    <source>
        <dbReference type="ARBA" id="ARBA00022741"/>
    </source>
</evidence>
<keyword evidence="1" id="KW-0547">Nucleotide-binding</keyword>
<evidence type="ECO:0000313" key="4">
    <source>
        <dbReference type="EMBL" id="TCT37098.1"/>
    </source>
</evidence>
<dbReference type="Gene3D" id="3.40.50.12780">
    <property type="entry name" value="N-terminal domain of ligase-like"/>
    <property type="match status" value="1"/>
</dbReference>
<protein>
    <submittedName>
        <fullName evidence="4">Long-chain acyl-CoA synthetase</fullName>
    </submittedName>
</protein>